<accession>A0A6I4TKN6</accession>
<dbReference type="RefSeq" id="WP_160594834.1">
    <property type="nucleotide sequence ID" value="NZ_WTYI01000001.1"/>
</dbReference>
<dbReference type="Proteomes" id="UP000432727">
    <property type="component" value="Unassembled WGS sequence"/>
</dbReference>
<keyword evidence="3" id="KW-1185">Reference proteome</keyword>
<name>A0A6I4TKN6_9SPHN</name>
<keyword evidence="1" id="KW-0175">Coiled coil</keyword>
<gene>
    <name evidence="2" type="ORF">GRI34_04000</name>
</gene>
<protein>
    <submittedName>
        <fullName evidence="2">Uncharacterized protein</fullName>
    </submittedName>
</protein>
<evidence type="ECO:0000313" key="2">
    <source>
        <dbReference type="EMBL" id="MXO95581.1"/>
    </source>
</evidence>
<dbReference type="AlphaFoldDB" id="A0A6I4TKN6"/>
<proteinExistence type="predicted"/>
<organism evidence="2 3">
    <name type="scientific">Qipengyuania aquimaris</name>
    <dbReference type="NCBI Taxonomy" id="255984"/>
    <lineage>
        <taxon>Bacteria</taxon>
        <taxon>Pseudomonadati</taxon>
        <taxon>Pseudomonadota</taxon>
        <taxon>Alphaproteobacteria</taxon>
        <taxon>Sphingomonadales</taxon>
        <taxon>Erythrobacteraceae</taxon>
        <taxon>Qipengyuania</taxon>
    </lineage>
</organism>
<reference evidence="2 3" key="1">
    <citation type="submission" date="2019-12" db="EMBL/GenBank/DDBJ databases">
        <title>Genomic-based taxomic classification of the family Erythrobacteraceae.</title>
        <authorList>
            <person name="Xu L."/>
        </authorList>
    </citation>
    <scope>NUCLEOTIDE SEQUENCE [LARGE SCALE GENOMIC DNA]</scope>
    <source>
        <strain evidence="2 3">JCM 12189</strain>
    </source>
</reference>
<dbReference type="EMBL" id="WTYI01000001">
    <property type="protein sequence ID" value="MXO95581.1"/>
    <property type="molecule type" value="Genomic_DNA"/>
</dbReference>
<comment type="caution">
    <text evidence="2">The sequence shown here is derived from an EMBL/GenBank/DDBJ whole genome shotgun (WGS) entry which is preliminary data.</text>
</comment>
<evidence type="ECO:0000313" key="3">
    <source>
        <dbReference type="Proteomes" id="UP000432727"/>
    </source>
</evidence>
<sequence length="203" mass="21535">MNKKSEKRELCSQCGKRGAICTIGSEPVCIQCEHVFQQSRYMQFAQNAAMMNLASQELDAVVGIGPPSPRIAIPPAPVPPIYFNSQSVNVSGSTVGNINLGVARDIQSHLQVLTESGNVALSETLAELTNAILNAEDVDENSKNELVEQIALVTEQAAAKPDDRKPGQVKAIVGAIKEGADAISSVSGAWSAAEPMIRTFFGI</sequence>
<evidence type="ECO:0000256" key="1">
    <source>
        <dbReference type="SAM" id="Coils"/>
    </source>
</evidence>
<feature type="coiled-coil region" evidence="1">
    <location>
        <begin position="118"/>
        <end position="145"/>
    </location>
</feature>
<dbReference type="OrthoDB" id="7605373at2"/>